<keyword evidence="1" id="KW-0812">Transmembrane</keyword>
<dbReference type="Pfam" id="PF06240">
    <property type="entry name" value="COXG"/>
    <property type="match status" value="1"/>
</dbReference>
<dbReference type="EMBL" id="BAAADD010000008">
    <property type="protein sequence ID" value="GAA0579356.1"/>
    <property type="molecule type" value="Genomic_DNA"/>
</dbReference>
<name>A0ABN1F0L5_9PROT</name>
<evidence type="ECO:0000313" key="2">
    <source>
        <dbReference type="EMBL" id="GAA0579356.1"/>
    </source>
</evidence>
<proteinExistence type="predicted"/>
<keyword evidence="1" id="KW-1133">Transmembrane helix</keyword>
<dbReference type="PANTHER" id="PTHR38588:SF1">
    <property type="entry name" value="BLL0334 PROTEIN"/>
    <property type="match status" value="1"/>
</dbReference>
<dbReference type="Gene3D" id="3.30.530.20">
    <property type="match status" value="1"/>
</dbReference>
<keyword evidence="3" id="KW-1185">Reference proteome</keyword>
<dbReference type="CDD" id="cd05018">
    <property type="entry name" value="CoxG"/>
    <property type="match status" value="1"/>
</dbReference>
<comment type="caution">
    <text evidence="2">The sequence shown here is derived from an EMBL/GenBank/DDBJ whole genome shotgun (WGS) entry which is preliminary data.</text>
</comment>
<dbReference type="SUPFAM" id="SSF55961">
    <property type="entry name" value="Bet v1-like"/>
    <property type="match status" value="1"/>
</dbReference>
<gene>
    <name evidence="2" type="ORF">GCM10008942_30310</name>
</gene>
<accession>A0ABN1F0L5</accession>
<organism evidence="2 3">
    <name type="scientific">Rhizomicrobium electricum</name>
    <dbReference type="NCBI Taxonomy" id="480070"/>
    <lineage>
        <taxon>Bacteria</taxon>
        <taxon>Pseudomonadati</taxon>
        <taxon>Pseudomonadota</taxon>
        <taxon>Alphaproteobacteria</taxon>
        <taxon>Micropepsales</taxon>
        <taxon>Micropepsaceae</taxon>
        <taxon>Rhizomicrobium</taxon>
    </lineage>
</organism>
<sequence length="206" mass="21863">MDIAGSIAIKAPPESVWAALNDPVVLAQCVSGCDSFEQTAPHNYAAIATVKIGLVRSRITVNITFTERHPPHHAILAIRAKGAVGSADTHVSLHLDANVGGTTLNYNAQANLEGQLRRFAKHWGRDAAQELVEEFFCRFAAAVPPEPIAPQTAPAFAPIKSPAVTTPTVHRETPMRKKALWIGIGAAAGAAVTTMAALLLTRRGPR</sequence>
<reference evidence="2 3" key="1">
    <citation type="journal article" date="2019" name="Int. J. Syst. Evol. Microbiol.">
        <title>The Global Catalogue of Microorganisms (GCM) 10K type strain sequencing project: providing services to taxonomists for standard genome sequencing and annotation.</title>
        <authorList>
            <consortium name="The Broad Institute Genomics Platform"/>
            <consortium name="The Broad Institute Genome Sequencing Center for Infectious Disease"/>
            <person name="Wu L."/>
            <person name="Ma J."/>
        </authorList>
    </citation>
    <scope>NUCLEOTIDE SEQUENCE [LARGE SCALE GENOMIC DNA]</scope>
    <source>
        <strain evidence="2 3">JCM 15089</strain>
    </source>
</reference>
<feature type="transmembrane region" description="Helical" evidence="1">
    <location>
        <begin position="179"/>
        <end position="200"/>
    </location>
</feature>
<dbReference type="RefSeq" id="WP_166936898.1">
    <property type="nucleotide sequence ID" value="NZ_BAAADD010000008.1"/>
</dbReference>
<evidence type="ECO:0008006" key="4">
    <source>
        <dbReference type="Google" id="ProtNLM"/>
    </source>
</evidence>
<dbReference type="PANTHER" id="PTHR38588">
    <property type="entry name" value="BLL0334 PROTEIN"/>
    <property type="match status" value="1"/>
</dbReference>
<protein>
    <recommendedName>
        <fullName evidence="4">Carbon monoxide dehydrogenase</fullName>
    </recommendedName>
</protein>
<evidence type="ECO:0000256" key="1">
    <source>
        <dbReference type="SAM" id="Phobius"/>
    </source>
</evidence>
<keyword evidence="1" id="KW-0472">Membrane</keyword>
<evidence type="ECO:0000313" key="3">
    <source>
        <dbReference type="Proteomes" id="UP001499951"/>
    </source>
</evidence>
<dbReference type="InterPro" id="IPR023393">
    <property type="entry name" value="START-like_dom_sf"/>
</dbReference>
<dbReference type="InterPro" id="IPR010419">
    <property type="entry name" value="CO_DH_gsu"/>
</dbReference>
<dbReference type="Proteomes" id="UP001499951">
    <property type="component" value="Unassembled WGS sequence"/>
</dbReference>